<keyword evidence="1" id="KW-0812">Transmembrane</keyword>
<dbReference type="AlphaFoldDB" id="A0A165WBF2"/>
<keyword evidence="1" id="KW-1133">Transmembrane helix</keyword>
<sequence length="103" mass="9996">MRMTQKCGERTTPSPHALEFVLLNNALGLALALVLAPAGGVGNPLLASAPSTSSSVGGSLSLSPLPLGLLPLLAGGVPGMDGGKVLLTLAGEGLVADEGVGGR</sequence>
<evidence type="ECO:0000313" key="3">
    <source>
        <dbReference type="Proteomes" id="UP000076761"/>
    </source>
</evidence>
<dbReference type="InParanoid" id="A0A165WBF2"/>
<evidence type="ECO:0000313" key="2">
    <source>
        <dbReference type="EMBL" id="KZT30945.1"/>
    </source>
</evidence>
<organism evidence="2 3">
    <name type="scientific">Neolentinus lepideus HHB14362 ss-1</name>
    <dbReference type="NCBI Taxonomy" id="1314782"/>
    <lineage>
        <taxon>Eukaryota</taxon>
        <taxon>Fungi</taxon>
        <taxon>Dikarya</taxon>
        <taxon>Basidiomycota</taxon>
        <taxon>Agaricomycotina</taxon>
        <taxon>Agaricomycetes</taxon>
        <taxon>Gloeophyllales</taxon>
        <taxon>Gloeophyllaceae</taxon>
        <taxon>Neolentinus</taxon>
    </lineage>
</organism>
<evidence type="ECO:0000256" key="1">
    <source>
        <dbReference type="SAM" id="Phobius"/>
    </source>
</evidence>
<dbReference type="Proteomes" id="UP000076761">
    <property type="component" value="Unassembled WGS sequence"/>
</dbReference>
<gene>
    <name evidence="2" type="ORF">NEOLEDRAFT_1126628</name>
</gene>
<keyword evidence="3" id="KW-1185">Reference proteome</keyword>
<accession>A0A165WBF2</accession>
<name>A0A165WBF2_9AGAM</name>
<feature type="transmembrane region" description="Helical" evidence="1">
    <location>
        <begin position="59"/>
        <end position="77"/>
    </location>
</feature>
<protein>
    <submittedName>
        <fullName evidence="2">Uncharacterized protein</fullName>
    </submittedName>
</protein>
<feature type="transmembrane region" description="Helical" evidence="1">
    <location>
        <begin position="20"/>
        <end position="39"/>
    </location>
</feature>
<reference evidence="2 3" key="1">
    <citation type="journal article" date="2016" name="Mol. Biol. Evol.">
        <title>Comparative Genomics of Early-Diverging Mushroom-Forming Fungi Provides Insights into the Origins of Lignocellulose Decay Capabilities.</title>
        <authorList>
            <person name="Nagy L.G."/>
            <person name="Riley R."/>
            <person name="Tritt A."/>
            <person name="Adam C."/>
            <person name="Daum C."/>
            <person name="Floudas D."/>
            <person name="Sun H."/>
            <person name="Yadav J.S."/>
            <person name="Pangilinan J."/>
            <person name="Larsson K.H."/>
            <person name="Matsuura K."/>
            <person name="Barry K."/>
            <person name="Labutti K."/>
            <person name="Kuo R."/>
            <person name="Ohm R.A."/>
            <person name="Bhattacharya S.S."/>
            <person name="Shirouzu T."/>
            <person name="Yoshinaga Y."/>
            <person name="Martin F.M."/>
            <person name="Grigoriev I.V."/>
            <person name="Hibbett D.S."/>
        </authorList>
    </citation>
    <scope>NUCLEOTIDE SEQUENCE [LARGE SCALE GENOMIC DNA]</scope>
    <source>
        <strain evidence="2 3">HHB14362 ss-1</strain>
    </source>
</reference>
<dbReference type="EMBL" id="KV425551">
    <property type="protein sequence ID" value="KZT30945.1"/>
    <property type="molecule type" value="Genomic_DNA"/>
</dbReference>
<proteinExistence type="predicted"/>
<keyword evidence="1" id="KW-0472">Membrane</keyword>